<name>A0ACB9EYN0_CICIN</name>
<comment type="caution">
    <text evidence="1">The sequence shown here is derived from an EMBL/GenBank/DDBJ whole genome shotgun (WGS) entry which is preliminary data.</text>
</comment>
<dbReference type="EMBL" id="CM042011">
    <property type="protein sequence ID" value="KAI3764154.1"/>
    <property type="molecule type" value="Genomic_DNA"/>
</dbReference>
<accession>A0ACB9EYN0</accession>
<keyword evidence="2" id="KW-1185">Reference proteome</keyword>
<evidence type="ECO:0000313" key="1">
    <source>
        <dbReference type="EMBL" id="KAI3764154.1"/>
    </source>
</evidence>
<reference evidence="2" key="1">
    <citation type="journal article" date="2022" name="Mol. Ecol. Resour.">
        <title>The genomes of chicory, endive, great burdock and yacon provide insights into Asteraceae palaeo-polyploidization history and plant inulin production.</title>
        <authorList>
            <person name="Fan W."/>
            <person name="Wang S."/>
            <person name="Wang H."/>
            <person name="Wang A."/>
            <person name="Jiang F."/>
            <person name="Liu H."/>
            <person name="Zhao H."/>
            <person name="Xu D."/>
            <person name="Zhang Y."/>
        </authorList>
    </citation>
    <scope>NUCLEOTIDE SEQUENCE [LARGE SCALE GENOMIC DNA]</scope>
    <source>
        <strain evidence="2">cv. Punajuju</strain>
    </source>
</reference>
<protein>
    <submittedName>
        <fullName evidence="1">Uncharacterized protein</fullName>
    </submittedName>
</protein>
<evidence type="ECO:0000313" key="2">
    <source>
        <dbReference type="Proteomes" id="UP001055811"/>
    </source>
</evidence>
<reference evidence="1 2" key="2">
    <citation type="journal article" date="2022" name="Mol. Ecol. Resour.">
        <title>The genomes of chicory, endive, great burdock and yacon provide insights into Asteraceae paleo-polyploidization history and plant inulin production.</title>
        <authorList>
            <person name="Fan W."/>
            <person name="Wang S."/>
            <person name="Wang H."/>
            <person name="Wang A."/>
            <person name="Jiang F."/>
            <person name="Liu H."/>
            <person name="Zhao H."/>
            <person name="Xu D."/>
            <person name="Zhang Y."/>
        </authorList>
    </citation>
    <scope>NUCLEOTIDE SEQUENCE [LARGE SCALE GENOMIC DNA]</scope>
    <source>
        <strain evidence="2">cv. Punajuju</strain>
        <tissue evidence="1">Leaves</tissue>
    </source>
</reference>
<sequence>MKTNKTTQIAAVTLRPLLHDLSSLSNPTVVFAVKKTLRQIFNSPSIFTSTMALELSRSVHLFLLMSTTIPLCSNAFSWPTLRQQQPNGVSMKLWCVAKNNADDSSLQSALDWACGTGGADCTPIQQGGPCYDPADIRRTASYAFNNYCAKNGMTEDTCNFANTAALTSLDPSHSNCKFPSSYDGKSEQGTTAVGGGSASTADLTSKGVSITCGGIFVNGTAGILSSN</sequence>
<organism evidence="1 2">
    <name type="scientific">Cichorium intybus</name>
    <name type="common">Chicory</name>
    <dbReference type="NCBI Taxonomy" id="13427"/>
    <lineage>
        <taxon>Eukaryota</taxon>
        <taxon>Viridiplantae</taxon>
        <taxon>Streptophyta</taxon>
        <taxon>Embryophyta</taxon>
        <taxon>Tracheophyta</taxon>
        <taxon>Spermatophyta</taxon>
        <taxon>Magnoliopsida</taxon>
        <taxon>eudicotyledons</taxon>
        <taxon>Gunneridae</taxon>
        <taxon>Pentapetalae</taxon>
        <taxon>asterids</taxon>
        <taxon>campanulids</taxon>
        <taxon>Asterales</taxon>
        <taxon>Asteraceae</taxon>
        <taxon>Cichorioideae</taxon>
        <taxon>Cichorieae</taxon>
        <taxon>Cichoriinae</taxon>
        <taxon>Cichorium</taxon>
    </lineage>
</organism>
<gene>
    <name evidence="1" type="ORF">L2E82_14157</name>
</gene>
<dbReference type="Proteomes" id="UP001055811">
    <property type="component" value="Linkage Group LG03"/>
</dbReference>
<proteinExistence type="predicted"/>